<dbReference type="NCBIfam" id="TIGR01550">
    <property type="entry name" value="DOC_P1"/>
    <property type="match status" value="1"/>
</dbReference>
<dbReference type="InterPro" id="IPR036597">
    <property type="entry name" value="Fido-like_dom_sf"/>
</dbReference>
<reference evidence="2 3" key="1">
    <citation type="journal article" date="2016" name="Nat. Commun.">
        <title>Thousands of microbial genomes shed light on interconnected biogeochemical processes in an aquifer system.</title>
        <authorList>
            <person name="Anantharaman K."/>
            <person name="Brown C.T."/>
            <person name="Hug L.A."/>
            <person name="Sharon I."/>
            <person name="Castelle C.J."/>
            <person name="Probst A.J."/>
            <person name="Thomas B.C."/>
            <person name="Singh A."/>
            <person name="Wilkins M.J."/>
            <person name="Karaoz U."/>
            <person name="Brodie E.L."/>
            <person name="Williams K.H."/>
            <person name="Hubbard S.S."/>
            <person name="Banfield J.F."/>
        </authorList>
    </citation>
    <scope>NUCLEOTIDE SEQUENCE [LARGE SCALE GENOMIC DNA]</scope>
</reference>
<dbReference type="Gene3D" id="1.20.120.1870">
    <property type="entry name" value="Fic/DOC protein, Fido domain"/>
    <property type="match status" value="1"/>
</dbReference>
<comment type="caution">
    <text evidence="2">The sequence shown here is derived from an EMBL/GenBank/DDBJ whole genome shotgun (WGS) entry which is preliminary data.</text>
</comment>
<organism evidence="2 3">
    <name type="scientific">Candidatus Portnoybacteria bacterium RBG_13_40_8</name>
    <dbReference type="NCBI Taxonomy" id="1801990"/>
    <lineage>
        <taxon>Bacteria</taxon>
        <taxon>Candidatus Portnoyibacteriota</taxon>
    </lineage>
</organism>
<dbReference type="InterPro" id="IPR003812">
    <property type="entry name" value="Fido"/>
</dbReference>
<gene>
    <name evidence="2" type="ORF">A2V69_01910</name>
</gene>
<name>A0A1G2F5G4_9BACT</name>
<proteinExistence type="predicted"/>
<protein>
    <recommendedName>
        <fullName evidence="1">Fido domain-containing protein</fullName>
    </recommendedName>
</protein>
<dbReference type="GO" id="GO:0016301">
    <property type="term" value="F:kinase activity"/>
    <property type="evidence" value="ECO:0007669"/>
    <property type="project" value="InterPro"/>
</dbReference>
<dbReference type="EMBL" id="MHMT01000001">
    <property type="protein sequence ID" value="OGZ33269.1"/>
    <property type="molecule type" value="Genomic_DNA"/>
</dbReference>
<dbReference type="InterPro" id="IPR053737">
    <property type="entry name" value="Type_II_TA_Toxin"/>
</dbReference>
<dbReference type="Proteomes" id="UP000177810">
    <property type="component" value="Unassembled WGS sequence"/>
</dbReference>
<evidence type="ECO:0000313" key="2">
    <source>
        <dbReference type="EMBL" id="OGZ33269.1"/>
    </source>
</evidence>
<evidence type="ECO:0000259" key="1">
    <source>
        <dbReference type="PROSITE" id="PS51459"/>
    </source>
</evidence>
<dbReference type="PROSITE" id="PS51459">
    <property type="entry name" value="FIDO"/>
    <property type="match status" value="1"/>
</dbReference>
<dbReference type="SUPFAM" id="SSF140931">
    <property type="entry name" value="Fic-like"/>
    <property type="match status" value="1"/>
</dbReference>
<sequence length="176" mass="20428">MTKNKQEILKLLSDYSRALEILWKYDHDKLVIPRGKKADFPLDYNHALGVIKELKLGIDKGLGAGDLFGQEISKKFESIIKNLYQTFGKKELYKTIEEKAAHLLYLIIKDHPFTDGNKRISAFLFIYFLYKNEHLYDKRGERKINENTLVALVLLIAVSHSEEKDAMIKIICNLLK</sequence>
<dbReference type="Pfam" id="PF02661">
    <property type="entry name" value="Fic"/>
    <property type="match status" value="1"/>
</dbReference>
<evidence type="ECO:0000313" key="3">
    <source>
        <dbReference type="Proteomes" id="UP000177810"/>
    </source>
</evidence>
<dbReference type="STRING" id="1801990.A2V69_01910"/>
<dbReference type="AlphaFoldDB" id="A0A1G2F5G4"/>
<feature type="domain" description="Fido" evidence="1">
    <location>
        <begin position="42"/>
        <end position="173"/>
    </location>
</feature>
<dbReference type="InterPro" id="IPR006440">
    <property type="entry name" value="Doc"/>
</dbReference>
<accession>A0A1G2F5G4</accession>